<accession>A0ABY9KZ99</accession>
<dbReference type="InterPro" id="IPR015947">
    <property type="entry name" value="PUA-like_sf"/>
</dbReference>
<dbReference type="Gene3D" id="3.10.400.10">
    <property type="entry name" value="Sulfate adenylyltransferase"/>
    <property type="match status" value="1"/>
</dbReference>
<evidence type="ECO:0000259" key="1">
    <source>
        <dbReference type="SMART" id="SM01022"/>
    </source>
</evidence>
<dbReference type="EMBL" id="CP129113">
    <property type="protein sequence ID" value="WLV24918.1"/>
    <property type="molecule type" value="Genomic_DNA"/>
</dbReference>
<dbReference type="InterPro" id="IPR009326">
    <property type="entry name" value="DUF984"/>
</dbReference>
<organism evidence="2 3">
    <name type="scientific">Aciduricibacillus chroicocephali</name>
    <dbReference type="NCBI Taxonomy" id="3054939"/>
    <lineage>
        <taxon>Bacteria</taxon>
        <taxon>Bacillati</taxon>
        <taxon>Bacillota</taxon>
        <taxon>Bacilli</taxon>
        <taxon>Bacillales</taxon>
        <taxon>Bacillaceae</taxon>
        <taxon>Aciduricibacillus</taxon>
    </lineage>
</organism>
<dbReference type="SMART" id="SM01022">
    <property type="entry name" value="ASCH"/>
    <property type="match status" value="1"/>
</dbReference>
<dbReference type="RefSeq" id="WP_348028433.1">
    <property type="nucleotide sequence ID" value="NZ_CP129113.1"/>
</dbReference>
<feature type="domain" description="ASCH" evidence="1">
    <location>
        <begin position="27"/>
        <end position="150"/>
    </location>
</feature>
<reference evidence="2" key="1">
    <citation type="submission" date="2023-06" db="EMBL/GenBank/DDBJ databases">
        <title>A Treasure from Seagulls: Isolation and Description of Aciduricobacillus qingdaonensis gen. nov., sp. nov., a Rare Obligately Uric Acid-utilizing Member in the Family Bacillaceae.</title>
        <authorList>
            <person name="Liu W."/>
            <person name="Wang B."/>
        </authorList>
    </citation>
    <scope>NUCLEOTIDE SEQUENCE</scope>
    <source>
        <strain evidence="2">44XB</strain>
    </source>
</reference>
<dbReference type="PANTHER" id="PTHR39203:SF1">
    <property type="entry name" value="CYTOPLASMIC PROTEIN"/>
    <property type="match status" value="1"/>
</dbReference>
<evidence type="ECO:0000313" key="3">
    <source>
        <dbReference type="Proteomes" id="UP001180087"/>
    </source>
</evidence>
<sequence length="153" mass="17138">MENKSVVALWSAYKENYLDAPESYEAWGFGDSPAMADDLARLVVEGTKTATASNHALYEIEQEPLPVPGLINIILDGQGKAVAVIETTNVQVMPFHEVTEEHAYLEGEGDRSLAYWRSVHESFFKKELEANGLVFNEDMLVVCERFKVVMIPE</sequence>
<dbReference type="Pfam" id="PF04266">
    <property type="entry name" value="ASCH"/>
    <property type="match status" value="1"/>
</dbReference>
<dbReference type="CDD" id="cd06553">
    <property type="entry name" value="ASCH_Ef3133_like"/>
    <property type="match status" value="1"/>
</dbReference>
<dbReference type="PIRSF" id="PIRSF021320">
    <property type="entry name" value="DUF984"/>
    <property type="match status" value="1"/>
</dbReference>
<proteinExistence type="predicted"/>
<dbReference type="Proteomes" id="UP001180087">
    <property type="component" value="Chromosome"/>
</dbReference>
<evidence type="ECO:0000313" key="2">
    <source>
        <dbReference type="EMBL" id="WLV24918.1"/>
    </source>
</evidence>
<keyword evidence="3" id="KW-1185">Reference proteome</keyword>
<name>A0ABY9KZ99_9BACI</name>
<gene>
    <name evidence="2" type="ORF">QR721_01375</name>
</gene>
<dbReference type="SUPFAM" id="SSF88697">
    <property type="entry name" value="PUA domain-like"/>
    <property type="match status" value="1"/>
</dbReference>
<dbReference type="InterPro" id="IPR007374">
    <property type="entry name" value="ASCH_domain"/>
</dbReference>
<dbReference type="PANTHER" id="PTHR39203">
    <property type="entry name" value="CYTOPLASMIC PROTEIN-RELATED"/>
    <property type="match status" value="1"/>
</dbReference>
<protein>
    <submittedName>
        <fullName evidence="2">ASCH domain-containing protein</fullName>
    </submittedName>
</protein>